<dbReference type="Gene3D" id="3.40.50.1010">
    <property type="entry name" value="5'-nuclease"/>
    <property type="match status" value="1"/>
</dbReference>
<dbReference type="Pfam" id="PF08772">
    <property type="entry name" value="Zn_ribbon_NOB1"/>
    <property type="match status" value="1"/>
</dbReference>
<accession>A0AAW2H8X5</accession>
<organism evidence="6">
    <name type="scientific">Menopon gallinae</name>
    <name type="common">poultry shaft louse</name>
    <dbReference type="NCBI Taxonomy" id="328185"/>
    <lineage>
        <taxon>Eukaryota</taxon>
        <taxon>Metazoa</taxon>
        <taxon>Ecdysozoa</taxon>
        <taxon>Arthropoda</taxon>
        <taxon>Hexapoda</taxon>
        <taxon>Insecta</taxon>
        <taxon>Pterygota</taxon>
        <taxon>Neoptera</taxon>
        <taxon>Paraneoptera</taxon>
        <taxon>Psocodea</taxon>
        <taxon>Troctomorpha</taxon>
        <taxon>Phthiraptera</taxon>
        <taxon>Amblycera</taxon>
        <taxon>Menoponidae</taxon>
        <taxon>Menopon</taxon>
    </lineage>
</organism>
<dbReference type="InterPro" id="IPR033411">
    <property type="entry name" value="Ribonuclease_PIN"/>
</dbReference>
<dbReference type="GO" id="GO:0004521">
    <property type="term" value="F:RNA endonuclease activity"/>
    <property type="evidence" value="ECO:0007669"/>
    <property type="project" value="TreeGrafter"/>
</dbReference>
<feature type="domain" description="Ribonuclease PIN" evidence="5">
    <location>
        <begin position="4"/>
        <end position="87"/>
    </location>
</feature>
<feature type="domain" description="Nin one binding (NOB1) Zn-ribbon-like" evidence="4">
    <location>
        <begin position="131"/>
        <end position="185"/>
    </location>
</feature>
<dbReference type="PANTHER" id="PTHR12814">
    <property type="entry name" value="RNA-BINDING PROTEIN NOB1"/>
    <property type="match status" value="1"/>
</dbReference>
<dbReference type="Pfam" id="PF17146">
    <property type="entry name" value="PIN_6"/>
    <property type="match status" value="1"/>
</dbReference>
<comment type="caution">
    <text evidence="6">The sequence shown here is derived from an EMBL/GenBank/DDBJ whole genome shotgun (WGS) entry which is preliminary data.</text>
</comment>
<dbReference type="GO" id="GO:0030490">
    <property type="term" value="P:maturation of SSU-rRNA"/>
    <property type="evidence" value="ECO:0007669"/>
    <property type="project" value="TreeGrafter"/>
</dbReference>
<dbReference type="InterPro" id="IPR014881">
    <property type="entry name" value="NOB1_Zn-bd"/>
</dbReference>
<dbReference type="EMBL" id="JARGDH010000006">
    <property type="protein sequence ID" value="KAL0266140.1"/>
    <property type="molecule type" value="Genomic_DNA"/>
</dbReference>
<gene>
    <name evidence="6" type="ORF">PYX00_011856</name>
</gene>
<dbReference type="PANTHER" id="PTHR12814:SF2">
    <property type="entry name" value="RNA-BINDING PROTEIN NOB1"/>
    <property type="match status" value="1"/>
</dbReference>
<keyword evidence="1" id="KW-0540">Nuclease</keyword>
<name>A0AAW2H8X5_9NEOP</name>
<dbReference type="InterPro" id="IPR036283">
    <property type="entry name" value="NOB1_Zf-like_sf"/>
</dbReference>
<dbReference type="Gene3D" id="6.20.210.10">
    <property type="entry name" value="Nin one binding (NOB1), Zn-ribbon-like"/>
    <property type="match status" value="1"/>
</dbReference>
<dbReference type="SUPFAM" id="SSF144206">
    <property type="entry name" value="NOB1 zinc finger-like"/>
    <property type="match status" value="1"/>
</dbReference>
<dbReference type="GO" id="GO:0030688">
    <property type="term" value="C:preribosome, small subunit precursor"/>
    <property type="evidence" value="ECO:0007669"/>
    <property type="project" value="TreeGrafter"/>
</dbReference>
<protein>
    <submittedName>
        <fullName evidence="6">Uncharacterized protein</fullName>
    </submittedName>
</protein>
<keyword evidence="3" id="KW-0378">Hydrolase</keyword>
<evidence type="ECO:0000256" key="2">
    <source>
        <dbReference type="ARBA" id="ARBA00022723"/>
    </source>
</evidence>
<evidence type="ECO:0000259" key="4">
    <source>
        <dbReference type="Pfam" id="PF08772"/>
    </source>
</evidence>
<proteinExistence type="predicted"/>
<keyword evidence="2" id="KW-0479">Metal-binding</keyword>
<dbReference type="AlphaFoldDB" id="A0AAW2H8X5"/>
<evidence type="ECO:0000313" key="6">
    <source>
        <dbReference type="EMBL" id="KAL0266140.1"/>
    </source>
</evidence>
<evidence type="ECO:0000256" key="1">
    <source>
        <dbReference type="ARBA" id="ARBA00022722"/>
    </source>
</evidence>
<sequence length="245" mass="28240">MLAVIDANCFIRGRLNEYKYDQGYTTSLVWSELRDENTKSNAALHLYKIEIRDPAPCFVKKVLSAISGMNLFLSDADISLVALCLELNDQVFDVWIDSQSARRTVMCITEDRGILQALSHLNIASSNAVQNRTYKIRCYACFSMYDIYMDFCKKCGYQTLTRVSVTQVGDGWKLHLKKNFCPRPRTLRGAGGKAIRSADQKEYDIYLKQKKQKERALFRRERRYCWPAIEGWLEDNMGAMGSTLY</sequence>
<dbReference type="GO" id="GO:0046872">
    <property type="term" value="F:metal ion binding"/>
    <property type="evidence" value="ECO:0007669"/>
    <property type="project" value="UniProtKB-KW"/>
</dbReference>
<evidence type="ECO:0000259" key="5">
    <source>
        <dbReference type="Pfam" id="PF17146"/>
    </source>
</evidence>
<reference evidence="6" key="1">
    <citation type="journal article" date="2024" name="Gigascience">
        <title>Chromosome-level genome of the poultry shaft louse Menopon gallinae provides insight into the host-switching and adaptive evolution of parasitic lice.</title>
        <authorList>
            <person name="Xu Y."/>
            <person name="Ma L."/>
            <person name="Liu S."/>
            <person name="Liang Y."/>
            <person name="Liu Q."/>
            <person name="He Z."/>
            <person name="Tian L."/>
            <person name="Duan Y."/>
            <person name="Cai W."/>
            <person name="Li H."/>
            <person name="Song F."/>
        </authorList>
    </citation>
    <scope>NUCLEOTIDE SEQUENCE</scope>
    <source>
        <strain evidence="6">Cailab_2023a</strain>
    </source>
</reference>
<dbReference type="InterPro" id="IPR039907">
    <property type="entry name" value="NOB1"/>
</dbReference>
<evidence type="ECO:0000256" key="3">
    <source>
        <dbReference type="ARBA" id="ARBA00022801"/>
    </source>
</evidence>
<dbReference type="GO" id="GO:0016787">
    <property type="term" value="F:hydrolase activity"/>
    <property type="evidence" value="ECO:0007669"/>
    <property type="project" value="UniProtKB-KW"/>
</dbReference>